<name>A0A6J5L6S6_9CAUD</name>
<gene>
    <name evidence="1" type="ORF">UFOVP117_252</name>
</gene>
<dbReference type="EMBL" id="LR796235">
    <property type="protein sequence ID" value="CAB4130094.1"/>
    <property type="molecule type" value="Genomic_DNA"/>
</dbReference>
<organism evidence="1">
    <name type="scientific">uncultured Caudovirales phage</name>
    <dbReference type="NCBI Taxonomy" id="2100421"/>
    <lineage>
        <taxon>Viruses</taxon>
        <taxon>Duplodnaviria</taxon>
        <taxon>Heunggongvirae</taxon>
        <taxon>Uroviricota</taxon>
        <taxon>Caudoviricetes</taxon>
        <taxon>Peduoviridae</taxon>
        <taxon>Maltschvirus</taxon>
        <taxon>Maltschvirus maltsch</taxon>
    </lineage>
</organism>
<accession>A0A6J5L6S6</accession>
<proteinExistence type="predicted"/>
<evidence type="ECO:0000313" key="1">
    <source>
        <dbReference type="EMBL" id="CAB4130094.1"/>
    </source>
</evidence>
<protein>
    <submittedName>
        <fullName evidence="1">Uncharacterized protein</fullName>
    </submittedName>
</protein>
<reference evidence="1" key="1">
    <citation type="submission" date="2020-04" db="EMBL/GenBank/DDBJ databases">
        <authorList>
            <person name="Chiriac C."/>
            <person name="Salcher M."/>
            <person name="Ghai R."/>
            <person name="Kavagutti S V."/>
        </authorList>
    </citation>
    <scope>NUCLEOTIDE SEQUENCE</scope>
</reference>
<sequence>MKYLITESKLKTFIKDKFNIDLTGRVEFDPDIYRILNDFDECTDYQSLKRRLSMDNYGPMYLIELEDSYTMLYQMNYTTNIPWIINNGCDTWNESDFMNFLGISGLGITMEQFLDLYV</sequence>